<evidence type="ECO:0000313" key="4">
    <source>
        <dbReference type="Proteomes" id="UP001049176"/>
    </source>
</evidence>
<dbReference type="Pfam" id="PF13193">
    <property type="entry name" value="AMP-binding_C"/>
    <property type="match status" value="1"/>
</dbReference>
<dbReference type="Gene3D" id="3.30.300.30">
    <property type="match status" value="1"/>
</dbReference>
<dbReference type="InterPro" id="IPR020845">
    <property type="entry name" value="AMP-binding_CS"/>
</dbReference>
<feature type="domain" description="AMP-dependent synthetase/ligase" evidence="1">
    <location>
        <begin position="43"/>
        <end position="401"/>
    </location>
</feature>
<feature type="domain" description="AMP-binding enzyme C-terminal" evidence="2">
    <location>
        <begin position="450"/>
        <end position="534"/>
    </location>
</feature>
<organism evidence="3 4">
    <name type="scientific">Marasmius oreades</name>
    <name type="common">fairy-ring Marasmius</name>
    <dbReference type="NCBI Taxonomy" id="181124"/>
    <lineage>
        <taxon>Eukaryota</taxon>
        <taxon>Fungi</taxon>
        <taxon>Dikarya</taxon>
        <taxon>Basidiomycota</taxon>
        <taxon>Agaricomycotina</taxon>
        <taxon>Agaricomycetes</taxon>
        <taxon>Agaricomycetidae</taxon>
        <taxon>Agaricales</taxon>
        <taxon>Marasmiineae</taxon>
        <taxon>Marasmiaceae</taxon>
        <taxon>Marasmius</taxon>
    </lineage>
</organism>
<sequence>MTEFRSPLNAAPLPYIPDDLTIPQFILDFQYPQRPLRPEHVPCLIEDHSGRPIHLRELRRRTRGLANALSLRWNIKEDDVVCLFSPNDVDYPVTIWAAHILGAIITPSNPAYTSEELVYQLTATKAKLIVVHSAFMQAALTAAKKAGLSDDRVVIIPAPGAKLDRITINDLVAFGSSQPETFFERKLRTGEAKTKRAFLSFSSGTTGKPKAVEIAHYSLIANVVQMAVHTKALSSQQSGSFLPGGVVGAILPFFHIYGLVVQMHFNLFCGLTLVVMPKFSLMEYLRSVDRYQISHLFVVPPQVVLMCKFVMCGAAPLSGELVQKMEKIFPNAIIGQGYGLTETCTTIAMLPPTQKIGTSGSAGMLLPGIRARVVKPDGTLAGEAEQGELVVTGPSMSLGYLNNPEATKETFVNGWVHTGDEVIIKNGEVFVVDRLKEIIKVKGFQVAPAELEGHLLTHSAVSDACVVGIPDEYKGEAPLAFIVVNENLRSAVKSSEADKLKAEIMKHVSDHKVEYKRLVDVEFIDAIPKNPSGKILRRVLRDAARKERGRAKAKL</sequence>
<dbReference type="KEGG" id="more:E1B28_000866"/>
<evidence type="ECO:0008006" key="5">
    <source>
        <dbReference type="Google" id="ProtNLM"/>
    </source>
</evidence>
<dbReference type="SUPFAM" id="SSF56801">
    <property type="entry name" value="Acetyl-CoA synthetase-like"/>
    <property type="match status" value="1"/>
</dbReference>
<dbReference type="OrthoDB" id="6509636at2759"/>
<name>A0A9P7V285_9AGAR</name>
<dbReference type="AlphaFoldDB" id="A0A9P7V285"/>
<evidence type="ECO:0000259" key="1">
    <source>
        <dbReference type="Pfam" id="PF00501"/>
    </source>
</evidence>
<dbReference type="GeneID" id="66069942"/>
<dbReference type="EMBL" id="CM032181">
    <property type="protein sequence ID" value="KAG7098979.1"/>
    <property type="molecule type" value="Genomic_DNA"/>
</dbReference>
<proteinExistence type="predicted"/>
<reference evidence="3" key="1">
    <citation type="journal article" date="2021" name="Genome Biol. Evol.">
        <title>The assembled and annotated genome of the fairy-ring fungus Marasmius oreades.</title>
        <authorList>
            <person name="Hiltunen M."/>
            <person name="Ament-Velasquez S.L."/>
            <person name="Johannesson H."/>
        </authorList>
    </citation>
    <scope>NUCLEOTIDE SEQUENCE</scope>
    <source>
        <strain evidence="3">03SP1</strain>
    </source>
</reference>
<dbReference type="Pfam" id="PF00501">
    <property type="entry name" value="AMP-binding"/>
    <property type="match status" value="1"/>
</dbReference>
<dbReference type="Proteomes" id="UP001049176">
    <property type="component" value="Chromosome 1"/>
</dbReference>
<dbReference type="InterPro" id="IPR025110">
    <property type="entry name" value="AMP-bd_C"/>
</dbReference>
<dbReference type="RefSeq" id="XP_043015449.1">
    <property type="nucleotide sequence ID" value="XM_043146744.1"/>
</dbReference>
<dbReference type="InterPro" id="IPR000873">
    <property type="entry name" value="AMP-dep_synth/lig_dom"/>
</dbReference>
<keyword evidence="4" id="KW-1185">Reference proteome</keyword>
<gene>
    <name evidence="3" type="ORF">E1B28_000866</name>
</gene>
<dbReference type="GO" id="GO:0016405">
    <property type="term" value="F:CoA-ligase activity"/>
    <property type="evidence" value="ECO:0007669"/>
    <property type="project" value="TreeGrafter"/>
</dbReference>
<dbReference type="Gene3D" id="3.40.50.12780">
    <property type="entry name" value="N-terminal domain of ligase-like"/>
    <property type="match status" value="1"/>
</dbReference>
<evidence type="ECO:0000259" key="2">
    <source>
        <dbReference type="Pfam" id="PF13193"/>
    </source>
</evidence>
<dbReference type="InterPro" id="IPR042099">
    <property type="entry name" value="ANL_N_sf"/>
</dbReference>
<dbReference type="PROSITE" id="PS00455">
    <property type="entry name" value="AMP_BINDING"/>
    <property type="match status" value="1"/>
</dbReference>
<evidence type="ECO:0000313" key="3">
    <source>
        <dbReference type="EMBL" id="KAG7098979.1"/>
    </source>
</evidence>
<dbReference type="PANTHER" id="PTHR24096">
    <property type="entry name" value="LONG-CHAIN-FATTY-ACID--COA LIGASE"/>
    <property type="match status" value="1"/>
</dbReference>
<accession>A0A9P7V285</accession>
<comment type="caution">
    <text evidence="3">The sequence shown here is derived from an EMBL/GenBank/DDBJ whole genome shotgun (WGS) entry which is preliminary data.</text>
</comment>
<dbReference type="InterPro" id="IPR045851">
    <property type="entry name" value="AMP-bd_C_sf"/>
</dbReference>
<dbReference type="PANTHER" id="PTHR24096:SF422">
    <property type="entry name" value="BCDNA.GH02901"/>
    <property type="match status" value="1"/>
</dbReference>
<protein>
    <recommendedName>
        <fullName evidence="5">4-coumarate--CoA ligase</fullName>
    </recommendedName>
</protein>